<organism evidence="1 2">
    <name type="scientific">Occultella glacieicola</name>
    <dbReference type="NCBI Taxonomy" id="2518684"/>
    <lineage>
        <taxon>Bacteria</taxon>
        <taxon>Bacillati</taxon>
        <taxon>Actinomycetota</taxon>
        <taxon>Actinomycetes</taxon>
        <taxon>Micrococcales</taxon>
        <taxon>Ruaniaceae</taxon>
        <taxon>Occultella</taxon>
    </lineage>
</organism>
<dbReference type="RefSeq" id="WP_133105945.1">
    <property type="nucleotide sequence ID" value="NZ_SMNA01000001.1"/>
</dbReference>
<dbReference type="Pfam" id="PF13671">
    <property type="entry name" value="AAA_33"/>
    <property type="match status" value="1"/>
</dbReference>
<reference evidence="1 2" key="1">
    <citation type="submission" date="2019-03" db="EMBL/GenBank/DDBJ databases">
        <title>Genomic features of bacteria from cold environments.</title>
        <authorList>
            <person name="Shen L."/>
        </authorList>
    </citation>
    <scope>NUCLEOTIDE SEQUENCE [LARGE SCALE GENOMIC DNA]</scope>
    <source>
        <strain evidence="2">T3246-1</strain>
    </source>
</reference>
<name>A0ABY2EB93_9MICO</name>
<dbReference type="Gene3D" id="3.40.50.300">
    <property type="entry name" value="P-loop containing nucleotide triphosphate hydrolases"/>
    <property type="match status" value="1"/>
</dbReference>
<dbReference type="Proteomes" id="UP000504882">
    <property type="component" value="Unassembled WGS sequence"/>
</dbReference>
<sequence length="178" mass="19429">MSDDVARVLVLIAGPIAAGKSTLARAVADRLRDQGRSVALVDLDTVAEMALPTLPDWAWAHEIHARLVGHWTRVPLEVVVDEGASTRAEVDQVLAGVPGPTAVITVVLVADVRRSWERAQGDPTRGISKDRGFLERVYAQFERELPALDHDVLLDAESTSPEQRLAPILAEVERHLAR</sequence>
<keyword evidence="1" id="KW-0808">Transferase</keyword>
<gene>
    <name evidence="1" type="ORF">EXU48_02335</name>
</gene>
<dbReference type="GO" id="GO:0004020">
    <property type="term" value="F:adenylylsulfate kinase activity"/>
    <property type="evidence" value="ECO:0007669"/>
    <property type="project" value="UniProtKB-EC"/>
</dbReference>
<dbReference type="SUPFAM" id="SSF52540">
    <property type="entry name" value="P-loop containing nucleoside triphosphate hydrolases"/>
    <property type="match status" value="1"/>
</dbReference>
<accession>A0ABY2EB93</accession>
<comment type="caution">
    <text evidence="1">The sequence shown here is derived from an EMBL/GenBank/DDBJ whole genome shotgun (WGS) entry which is preliminary data.</text>
</comment>
<keyword evidence="2" id="KW-1185">Reference proteome</keyword>
<evidence type="ECO:0000313" key="1">
    <source>
        <dbReference type="EMBL" id="TDE99043.1"/>
    </source>
</evidence>
<protein>
    <submittedName>
        <fullName evidence="1">Adenylyl-sulfate kinase</fullName>
        <ecNumber evidence="1">2.7.1.25</ecNumber>
    </submittedName>
</protein>
<dbReference type="EMBL" id="SMNA01000001">
    <property type="protein sequence ID" value="TDE99043.1"/>
    <property type="molecule type" value="Genomic_DNA"/>
</dbReference>
<evidence type="ECO:0000313" key="2">
    <source>
        <dbReference type="Proteomes" id="UP000504882"/>
    </source>
</evidence>
<dbReference type="InterPro" id="IPR027417">
    <property type="entry name" value="P-loop_NTPase"/>
</dbReference>
<keyword evidence="1" id="KW-0418">Kinase</keyword>
<dbReference type="EC" id="2.7.1.25" evidence="1"/>
<proteinExistence type="predicted"/>